<feature type="compositionally biased region" description="Basic and acidic residues" evidence="1">
    <location>
        <begin position="29"/>
        <end position="56"/>
    </location>
</feature>
<dbReference type="RefSeq" id="WP_345511600.1">
    <property type="nucleotide sequence ID" value="NZ_BAAAXD010000012.1"/>
</dbReference>
<protein>
    <submittedName>
        <fullName evidence="2">Uncharacterized protein</fullName>
    </submittedName>
</protein>
<keyword evidence="3" id="KW-1185">Reference proteome</keyword>
<dbReference type="Proteomes" id="UP001589710">
    <property type="component" value="Unassembled WGS sequence"/>
</dbReference>
<proteinExistence type="predicted"/>
<evidence type="ECO:0000313" key="2">
    <source>
        <dbReference type="EMBL" id="MFB9579722.1"/>
    </source>
</evidence>
<evidence type="ECO:0000256" key="1">
    <source>
        <dbReference type="SAM" id="MobiDB-lite"/>
    </source>
</evidence>
<name>A0ABV5RPA3_9ACTN</name>
<comment type="caution">
    <text evidence="2">The sequence shown here is derived from an EMBL/GenBank/DDBJ whole genome shotgun (WGS) entry which is preliminary data.</text>
</comment>
<organism evidence="2 3">
    <name type="scientific">Streptomyces yanii</name>
    <dbReference type="NCBI Taxonomy" id="78510"/>
    <lineage>
        <taxon>Bacteria</taxon>
        <taxon>Bacillati</taxon>
        <taxon>Actinomycetota</taxon>
        <taxon>Actinomycetes</taxon>
        <taxon>Kitasatosporales</taxon>
        <taxon>Streptomycetaceae</taxon>
        <taxon>Streptomyces</taxon>
    </lineage>
</organism>
<sequence>MPGTGWPAAEAEVSIIAHVEADRVGIAADGRRRGSRDPVVRAGQLEELRRRPERDARGRRRYAAGAGARTR</sequence>
<accession>A0ABV5RPA3</accession>
<feature type="region of interest" description="Disordered" evidence="1">
    <location>
        <begin position="29"/>
        <end position="71"/>
    </location>
</feature>
<reference evidence="2 3" key="1">
    <citation type="submission" date="2024-09" db="EMBL/GenBank/DDBJ databases">
        <authorList>
            <person name="Sun Q."/>
            <person name="Mori K."/>
        </authorList>
    </citation>
    <scope>NUCLEOTIDE SEQUENCE [LARGE SCALE GENOMIC DNA]</scope>
    <source>
        <strain evidence="2 3">JCM 3331</strain>
    </source>
</reference>
<gene>
    <name evidence="2" type="ORF">ACFFTL_47645</name>
</gene>
<evidence type="ECO:0000313" key="3">
    <source>
        <dbReference type="Proteomes" id="UP001589710"/>
    </source>
</evidence>
<dbReference type="EMBL" id="JBHMCG010000228">
    <property type="protein sequence ID" value="MFB9579722.1"/>
    <property type="molecule type" value="Genomic_DNA"/>
</dbReference>